<sequence>MAQALVRRKSCLWVKGLKVKDREKIKEAIAISIQNGNYTTRELGVDIGKDHSTVSRYLAEMDREGKWGIKRDSNRNIVISLQKQLAQEYRQLESEPFNQLPSIQKWITYLKSGGIPARRISYLVNVVHGISDQLKLMPETIVSFGVPIEATKRKEIVIEYWRNFLAWFNTALMLFLTLQ</sequence>
<reference evidence="1 2" key="1">
    <citation type="journal article" date="2014" name="Int. J. Syst. Evol. Microbiol.">
        <title>Nitrososphaera viennensis gen. nov., sp. nov., an aerobic and mesophilic, ammonia-oxidizing archaeon from soil and a member of the archaeal phylum Thaumarchaeota.</title>
        <authorList>
            <person name="Stieglmeier M."/>
            <person name="Klingl A."/>
            <person name="Alves R.J."/>
            <person name="Rittmann S.K."/>
            <person name="Melcher M."/>
            <person name="Leisch N."/>
            <person name="Schleper C."/>
        </authorList>
    </citation>
    <scope>NUCLEOTIDE SEQUENCE [LARGE SCALE GENOMIC DNA]</scope>
    <source>
        <strain evidence="1">EN76</strain>
    </source>
</reference>
<organism evidence="1 2">
    <name type="scientific">Nitrososphaera viennensis EN76</name>
    <dbReference type="NCBI Taxonomy" id="926571"/>
    <lineage>
        <taxon>Archaea</taxon>
        <taxon>Nitrososphaerota</taxon>
        <taxon>Nitrososphaeria</taxon>
        <taxon>Nitrososphaerales</taxon>
        <taxon>Nitrososphaeraceae</taxon>
        <taxon>Nitrososphaera</taxon>
    </lineage>
</organism>
<name>A0A060HIP3_9ARCH</name>
<dbReference type="RefSeq" id="WP_227717348.1">
    <property type="nucleotide sequence ID" value="NZ_CP007536.1"/>
</dbReference>
<dbReference type="GeneID" id="74947397"/>
<dbReference type="KEGG" id="nvn:NVIE_021550"/>
<proteinExistence type="predicted"/>
<gene>
    <name evidence="1" type="ORF">NVIE_021550</name>
</gene>
<keyword evidence="2" id="KW-1185">Reference proteome</keyword>
<evidence type="ECO:0000313" key="2">
    <source>
        <dbReference type="Proteomes" id="UP000027093"/>
    </source>
</evidence>
<dbReference type="EMBL" id="CP007536">
    <property type="protein sequence ID" value="AIC16419.1"/>
    <property type="molecule type" value="Genomic_DNA"/>
</dbReference>
<dbReference type="HOGENOM" id="CLU_1302661_0_0_2"/>
<dbReference type="AlphaFoldDB" id="A0A060HIP3"/>
<accession>A0A060HIP3</accession>
<protein>
    <submittedName>
        <fullName evidence="1">Uncharacterized protein</fullName>
    </submittedName>
</protein>
<evidence type="ECO:0000313" key="1">
    <source>
        <dbReference type="EMBL" id="AIC16419.1"/>
    </source>
</evidence>
<dbReference type="Proteomes" id="UP000027093">
    <property type="component" value="Chromosome"/>
</dbReference>